<dbReference type="SUPFAM" id="SSF53300">
    <property type="entry name" value="vWA-like"/>
    <property type="match status" value="1"/>
</dbReference>
<accession>A0A7X3LXL1</accession>
<dbReference type="Proteomes" id="UP000433101">
    <property type="component" value="Unassembled WGS sequence"/>
</dbReference>
<keyword evidence="1" id="KW-0732">Signal</keyword>
<feature type="signal peptide" evidence="1">
    <location>
        <begin position="1"/>
        <end position="22"/>
    </location>
</feature>
<comment type="caution">
    <text evidence="3">The sequence shown here is derived from an EMBL/GenBank/DDBJ whole genome shotgun (WGS) entry which is preliminary data.</text>
</comment>
<reference evidence="3 4" key="1">
    <citation type="submission" date="2019-12" db="EMBL/GenBank/DDBJ databases">
        <authorList>
            <person name="Li M."/>
        </authorList>
    </citation>
    <scope>NUCLEOTIDE SEQUENCE [LARGE SCALE GENOMIC DNA]</scope>
    <source>
        <strain evidence="3 4">GBMRC 2046</strain>
    </source>
</reference>
<sequence length="237" mass="25630">MKLFVSLLFSLATFVFPPAASAQQAREVDLQLVLAIDASASVDPQEYQLQLDGIAAAFRDDRVHDAISAGKNGSIAVAIIVWAESGTPGDESAWYLVDGVVSANAFAKRISTWPRQVNGGTGIGAGLVQAMRMFDRNGYSSVRRTVDVSGDGRETPPRDYVVLVENARGMALSRGITINGLAIENEDEDLSAYYLEKVATGPKSFVVRAGRYEDFAQAMLRKLLREIEDLPLSASLE</sequence>
<protein>
    <submittedName>
        <fullName evidence="3">DUF1194 domain-containing protein</fullName>
    </submittedName>
</protein>
<dbReference type="RefSeq" id="WP_160777190.1">
    <property type="nucleotide sequence ID" value="NZ_WUMV01000009.1"/>
</dbReference>
<dbReference type="Pfam" id="PF06707">
    <property type="entry name" value="DUF1194"/>
    <property type="match status" value="1"/>
</dbReference>
<dbReference type="EMBL" id="WUMV01000009">
    <property type="protein sequence ID" value="MXN66938.1"/>
    <property type="molecule type" value="Genomic_DNA"/>
</dbReference>
<feature type="domain" description="VWFA" evidence="2">
    <location>
        <begin position="31"/>
        <end position="227"/>
    </location>
</feature>
<name>A0A7X3LXL1_9HYPH</name>
<dbReference type="PROSITE" id="PS50234">
    <property type="entry name" value="VWFA"/>
    <property type="match status" value="1"/>
</dbReference>
<keyword evidence="4" id="KW-1185">Reference proteome</keyword>
<organism evidence="3 4">
    <name type="scientific">Stappia sediminis</name>
    <dbReference type="NCBI Taxonomy" id="2692190"/>
    <lineage>
        <taxon>Bacteria</taxon>
        <taxon>Pseudomonadati</taxon>
        <taxon>Pseudomonadota</taxon>
        <taxon>Alphaproteobacteria</taxon>
        <taxon>Hyphomicrobiales</taxon>
        <taxon>Stappiaceae</taxon>
        <taxon>Stappia</taxon>
    </lineage>
</organism>
<proteinExistence type="predicted"/>
<feature type="chain" id="PRO_5031168698" evidence="1">
    <location>
        <begin position="23"/>
        <end position="237"/>
    </location>
</feature>
<evidence type="ECO:0000313" key="4">
    <source>
        <dbReference type="Proteomes" id="UP000433101"/>
    </source>
</evidence>
<dbReference type="AlphaFoldDB" id="A0A7X3LXL1"/>
<dbReference type="CDD" id="cd00198">
    <property type="entry name" value="vWFA"/>
    <property type="match status" value="1"/>
</dbReference>
<dbReference type="Gene3D" id="3.40.50.410">
    <property type="entry name" value="von Willebrand factor, type A domain"/>
    <property type="match status" value="1"/>
</dbReference>
<dbReference type="InterPro" id="IPR002035">
    <property type="entry name" value="VWF_A"/>
</dbReference>
<gene>
    <name evidence="3" type="ORF">GR183_18655</name>
</gene>
<evidence type="ECO:0000259" key="2">
    <source>
        <dbReference type="PROSITE" id="PS50234"/>
    </source>
</evidence>
<evidence type="ECO:0000313" key="3">
    <source>
        <dbReference type="EMBL" id="MXN66938.1"/>
    </source>
</evidence>
<dbReference type="InterPro" id="IPR010607">
    <property type="entry name" value="DUF1194"/>
</dbReference>
<dbReference type="InterPro" id="IPR036465">
    <property type="entry name" value="vWFA_dom_sf"/>
</dbReference>
<evidence type="ECO:0000256" key="1">
    <source>
        <dbReference type="SAM" id="SignalP"/>
    </source>
</evidence>